<keyword evidence="17" id="KW-1208">Phospholipid metabolism</keyword>
<gene>
    <name evidence="20" type="primary">cdsA</name>
    <name evidence="20" type="ORF">DOQ08_01194</name>
</gene>
<evidence type="ECO:0000256" key="14">
    <source>
        <dbReference type="ARBA" id="ARBA00023098"/>
    </source>
</evidence>
<keyword evidence="9" id="KW-0444">Lipid biosynthesis</keyword>
<name>A0A3M2RFD3_9GAMM</name>
<dbReference type="Proteomes" id="UP000265903">
    <property type="component" value="Unassembled WGS sequence"/>
</dbReference>
<keyword evidence="12 18" id="KW-0548">Nucleotidyltransferase</keyword>
<dbReference type="EMBL" id="QMDL01000002">
    <property type="protein sequence ID" value="RMJ03874.1"/>
    <property type="molecule type" value="Genomic_DNA"/>
</dbReference>
<dbReference type="UniPathway" id="UPA00557">
    <property type="reaction ID" value="UER00614"/>
</dbReference>
<dbReference type="Pfam" id="PF01148">
    <property type="entry name" value="CTP_transf_1"/>
    <property type="match status" value="1"/>
</dbReference>
<evidence type="ECO:0000256" key="7">
    <source>
        <dbReference type="ARBA" id="ARBA00019373"/>
    </source>
</evidence>
<evidence type="ECO:0000256" key="8">
    <source>
        <dbReference type="ARBA" id="ARBA00022475"/>
    </source>
</evidence>
<keyword evidence="16" id="KW-0594">Phospholipid biosynthesis</keyword>
<comment type="subcellular location">
    <subcellularLocation>
        <location evidence="2">Cell membrane</location>
        <topology evidence="2">Multi-pass membrane protein</topology>
    </subcellularLocation>
</comment>
<feature type="transmembrane region" description="Helical" evidence="19">
    <location>
        <begin position="281"/>
        <end position="300"/>
    </location>
</feature>
<keyword evidence="11 18" id="KW-0812">Transmembrane</keyword>
<feature type="transmembrane region" description="Helical" evidence="19">
    <location>
        <begin position="159"/>
        <end position="183"/>
    </location>
</feature>
<comment type="caution">
    <text evidence="20">The sequence shown here is derived from an EMBL/GenBank/DDBJ whole genome shotgun (WGS) entry which is preliminary data.</text>
</comment>
<keyword evidence="10 18" id="KW-0808">Transferase</keyword>
<keyword evidence="8" id="KW-1003">Cell membrane</keyword>
<feature type="transmembrane region" description="Helical" evidence="19">
    <location>
        <begin position="204"/>
        <end position="225"/>
    </location>
</feature>
<organism evidence="20 21">
    <name type="scientific">Marinobacter litoralis</name>
    <dbReference type="NCBI Taxonomy" id="187981"/>
    <lineage>
        <taxon>Bacteria</taxon>
        <taxon>Pseudomonadati</taxon>
        <taxon>Pseudomonadota</taxon>
        <taxon>Gammaproteobacteria</taxon>
        <taxon>Pseudomonadales</taxon>
        <taxon>Marinobacteraceae</taxon>
        <taxon>Marinobacter</taxon>
    </lineage>
</organism>
<dbReference type="GO" id="GO:0004605">
    <property type="term" value="F:phosphatidate cytidylyltransferase activity"/>
    <property type="evidence" value="ECO:0007669"/>
    <property type="project" value="UniProtKB-EC"/>
</dbReference>
<dbReference type="PANTHER" id="PTHR46382">
    <property type="entry name" value="PHOSPHATIDATE CYTIDYLYLTRANSFERASE"/>
    <property type="match status" value="1"/>
</dbReference>
<evidence type="ECO:0000313" key="20">
    <source>
        <dbReference type="EMBL" id="RMJ03874.1"/>
    </source>
</evidence>
<comment type="pathway">
    <text evidence="3 18">Phospholipid metabolism; CDP-diacylglycerol biosynthesis; CDP-diacylglycerol from sn-glycerol 3-phosphate: step 3/3.</text>
</comment>
<evidence type="ECO:0000256" key="12">
    <source>
        <dbReference type="ARBA" id="ARBA00022695"/>
    </source>
</evidence>
<reference evidence="20 21" key="1">
    <citation type="submission" date="2018-08" db="EMBL/GenBank/DDBJ databases">
        <title>Whole Genome Sequence of the Moderate Halophilic Marine Bacterium Marinobacter litoralis Sw-45.</title>
        <authorList>
            <person name="Musa H."/>
        </authorList>
    </citation>
    <scope>NUCLEOTIDE SEQUENCE [LARGE SCALE GENOMIC DNA]</scope>
    <source>
        <strain evidence="20 21">Sw-45</strain>
    </source>
</reference>
<evidence type="ECO:0000256" key="5">
    <source>
        <dbReference type="ARBA" id="ARBA00010185"/>
    </source>
</evidence>
<evidence type="ECO:0000256" key="11">
    <source>
        <dbReference type="ARBA" id="ARBA00022692"/>
    </source>
</evidence>
<feature type="transmembrane region" description="Helical" evidence="19">
    <location>
        <begin position="231"/>
        <end position="251"/>
    </location>
</feature>
<evidence type="ECO:0000256" key="17">
    <source>
        <dbReference type="ARBA" id="ARBA00023264"/>
    </source>
</evidence>
<comment type="catalytic activity">
    <reaction evidence="1 18">
        <text>a 1,2-diacyl-sn-glycero-3-phosphate + CTP + H(+) = a CDP-1,2-diacyl-sn-glycerol + diphosphate</text>
        <dbReference type="Rhea" id="RHEA:16229"/>
        <dbReference type="ChEBI" id="CHEBI:15378"/>
        <dbReference type="ChEBI" id="CHEBI:33019"/>
        <dbReference type="ChEBI" id="CHEBI:37563"/>
        <dbReference type="ChEBI" id="CHEBI:58332"/>
        <dbReference type="ChEBI" id="CHEBI:58608"/>
        <dbReference type="EC" id="2.7.7.41"/>
    </reaction>
</comment>
<evidence type="ECO:0000313" key="21">
    <source>
        <dbReference type="Proteomes" id="UP000265903"/>
    </source>
</evidence>
<evidence type="ECO:0000256" key="9">
    <source>
        <dbReference type="ARBA" id="ARBA00022516"/>
    </source>
</evidence>
<evidence type="ECO:0000256" key="2">
    <source>
        <dbReference type="ARBA" id="ARBA00004651"/>
    </source>
</evidence>
<protein>
    <recommendedName>
        <fullName evidence="7 18">Phosphatidate cytidylyltransferase</fullName>
        <ecNumber evidence="6 18">2.7.7.41</ecNumber>
    </recommendedName>
</protein>
<feature type="transmembrane region" description="Helical" evidence="19">
    <location>
        <begin position="129"/>
        <end position="147"/>
    </location>
</feature>
<keyword evidence="13 19" id="KW-1133">Transmembrane helix</keyword>
<feature type="transmembrane region" description="Helical" evidence="19">
    <location>
        <begin position="75"/>
        <end position="92"/>
    </location>
</feature>
<dbReference type="GO" id="GO:0016024">
    <property type="term" value="P:CDP-diacylglycerol biosynthetic process"/>
    <property type="evidence" value="ECO:0007669"/>
    <property type="project" value="UniProtKB-UniPathway"/>
</dbReference>
<dbReference type="GO" id="GO:0005886">
    <property type="term" value="C:plasma membrane"/>
    <property type="evidence" value="ECO:0007669"/>
    <property type="project" value="UniProtKB-SubCell"/>
</dbReference>
<dbReference type="AlphaFoldDB" id="A0A3M2RFD3"/>
<evidence type="ECO:0000256" key="13">
    <source>
        <dbReference type="ARBA" id="ARBA00022989"/>
    </source>
</evidence>
<feature type="transmembrane region" description="Helical" evidence="19">
    <location>
        <begin position="33"/>
        <end position="63"/>
    </location>
</feature>
<keyword evidence="14" id="KW-0443">Lipid metabolism</keyword>
<dbReference type="PROSITE" id="PS01315">
    <property type="entry name" value="CDS"/>
    <property type="match status" value="1"/>
</dbReference>
<keyword evidence="21" id="KW-1185">Reference proteome</keyword>
<comment type="similarity">
    <text evidence="5 18">Belongs to the CDS family.</text>
</comment>
<dbReference type="PANTHER" id="PTHR46382:SF1">
    <property type="entry name" value="PHOSPHATIDATE CYTIDYLYLTRANSFERASE"/>
    <property type="match status" value="1"/>
</dbReference>
<sequence length="305" mass="32215">MVKPTISLNPKPQNNNDIAIITVLKTRIITALILAPIAIVGIFFLPAFGFSLFTGAIIALGAWEWANMSGIEGQGGRVAYAVGVAVLMALISQLNVSAVVVLSLAFAWWLVCFGLVSRYPRGSDAWGSTAVRALMGLLVLLPAWVGLNHLRTGAFEFGALTNSLLVILYVFLMVWVADIGAYFAGRAFGKAKLAPRVSPGKSWAGVWGGLVAVGVLALVASYIASASLQETLLLLVASLFTGFVSVLGDLLESMLKRFRGIKDSSQLLPGHGGIMDRIDSLTAAIPVFALIITLLGWLSATSVSL</sequence>
<proteinExistence type="inferred from homology"/>
<evidence type="ECO:0000256" key="16">
    <source>
        <dbReference type="ARBA" id="ARBA00023209"/>
    </source>
</evidence>
<evidence type="ECO:0000256" key="6">
    <source>
        <dbReference type="ARBA" id="ARBA00012487"/>
    </source>
</evidence>
<evidence type="ECO:0000256" key="19">
    <source>
        <dbReference type="SAM" id="Phobius"/>
    </source>
</evidence>
<dbReference type="InterPro" id="IPR000374">
    <property type="entry name" value="PC_trans"/>
</dbReference>
<dbReference type="EC" id="2.7.7.41" evidence="6 18"/>
<keyword evidence="15 19" id="KW-0472">Membrane</keyword>
<comment type="pathway">
    <text evidence="4">Lipid metabolism.</text>
</comment>
<evidence type="ECO:0000256" key="3">
    <source>
        <dbReference type="ARBA" id="ARBA00005119"/>
    </source>
</evidence>
<accession>A0A3M2RFD3</accession>
<evidence type="ECO:0000256" key="10">
    <source>
        <dbReference type="ARBA" id="ARBA00022679"/>
    </source>
</evidence>
<evidence type="ECO:0000256" key="4">
    <source>
        <dbReference type="ARBA" id="ARBA00005189"/>
    </source>
</evidence>
<evidence type="ECO:0000256" key="1">
    <source>
        <dbReference type="ARBA" id="ARBA00001698"/>
    </source>
</evidence>
<evidence type="ECO:0000256" key="18">
    <source>
        <dbReference type="RuleBase" id="RU003938"/>
    </source>
</evidence>
<evidence type="ECO:0000256" key="15">
    <source>
        <dbReference type="ARBA" id="ARBA00023136"/>
    </source>
</evidence>